<dbReference type="InterPro" id="IPR046457">
    <property type="entry name" value="PMI_typeI_cat"/>
</dbReference>
<keyword evidence="7" id="KW-0862">Zinc</keyword>
<dbReference type="GO" id="GO:0030245">
    <property type="term" value="P:cellulose catabolic process"/>
    <property type="evidence" value="ECO:0007669"/>
    <property type="project" value="UniProtKB-KW"/>
</dbReference>
<keyword evidence="5" id="KW-0479">Metal-binding</keyword>
<dbReference type="NCBIfam" id="TIGR00218">
    <property type="entry name" value="manA"/>
    <property type="match status" value="1"/>
</dbReference>
<sequence>MFRDDFVWGVAASAYQTEGRDVNDGAGVSIWDTFVSKGKIADGSNADVACDMIHRYKEDFAIMKTMGVKAYRFSISWSRLIPDGIGEVNEAAVSFYRDMLITMRENGIKPFITLFHWEYPQALEDKGGWVNPESPKWFERYAQVVGDNFADLCDDFITFNEPQCTINLGYVRGYHAPGKELPLKDTLFAAHNLLKAHGLAVKVLRQKAPNARIGYAPTCGVAYPASDAPKDIEAAKRRYFGFDEDLANWGWNVSWFLDPVILGRYPQEGIDLFKDDLFEITKEDMELINQPIDFIGQNIYNGYPIKAGDNGEIVYEKRDRGYNQTAMGWPITPSCLYWGPKFLYERYHKDILITENGMACCDYPAPDSAIHDGERIAFLDKYISNLQKAADEGASIMGYFHWSYCDNFEWTDGYTKRFGLVYVDYPSLKRTIKDSGFWFKEVMETNGKNLSINNSCKEPLFLEPHFTHNIWGGTKLRDVFGYNIEGDDIGECWGIAAHPNGKSVVKSGTFRGISLDDLYRDHSELFGTKHDKFPLLTKIIDAKSDLSIQVHPDDEYADANENGSLGKTECWYVLDCDEDASLVVGHNAATRQELADMMDQGRWSDLIREVKISKGDFIQIDPGTVHAIKGGVVVLETQQNSDITYRLYDYDRIWNGSKRELHVDKCKDVITVPAKDLSDAIIHDTDKEQGVRLLNSCKYYEVSRVNVTSKLDIEVSDKYLLFSVIEGTGLLGSHPLKKGDHFILPVGFGTARFAGDMKLIMSCEALVEES</sequence>
<feature type="domain" description="Mannose-6-phosphate isomerase cupin" evidence="17">
    <location>
        <begin position="695"/>
        <end position="763"/>
    </location>
</feature>
<gene>
    <name evidence="18" type="ORF">CPT75_08825</name>
</gene>
<proteinExistence type="inferred from homology"/>
<dbReference type="GO" id="GO:0004476">
    <property type="term" value="F:mannose-6-phosphate isomerase activity"/>
    <property type="evidence" value="ECO:0007669"/>
    <property type="project" value="UniProtKB-EC"/>
</dbReference>
<keyword evidence="11 15" id="KW-0326">Glycosidase</keyword>
<evidence type="ECO:0000256" key="7">
    <source>
        <dbReference type="ARBA" id="ARBA00022833"/>
    </source>
</evidence>
<evidence type="ECO:0000256" key="9">
    <source>
        <dbReference type="ARBA" id="ARBA00023235"/>
    </source>
</evidence>
<comment type="cofactor">
    <cofactor evidence="2">
        <name>Zn(2+)</name>
        <dbReference type="ChEBI" id="CHEBI:29105"/>
    </cofactor>
</comment>
<keyword evidence="6 15" id="KW-0378">Hydrolase</keyword>
<keyword evidence="19" id="KW-1185">Reference proteome</keyword>
<feature type="binding site" evidence="14">
    <location>
        <position position="116"/>
    </location>
    <ligand>
        <name>substrate</name>
    </ligand>
</feature>
<evidence type="ECO:0000313" key="18">
    <source>
        <dbReference type="EMBL" id="PWT27198.1"/>
    </source>
</evidence>
<evidence type="ECO:0000256" key="10">
    <source>
        <dbReference type="ARBA" id="ARBA00023277"/>
    </source>
</evidence>
<dbReference type="PANTHER" id="PTHR10353:SF36">
    <property type="entry name" value="LP05116P"/>
    <property type="match status" value="1"/>
</dbReference>
<dbReference type="Pfam" id="PF21621">
    <property type="entry name" value="MPI_cupin_dom"/>
    <property type="match status" value="1"/>
</dbReference>
<dbReference type="RefSeq" id="WP_110072778.1">
    <property type="nucleotide sequence ID" value="NZ_CM009896.1"/>
</dbReference>
<protein>
    <recommendedName>
        <fullName evidence="15">Beta-glucosidase</fullName>
        <ecNumber evidence="15">3.2.1.21</ecNumber>
    </recommendedName>
</protein>
<evidence type="ECO:0000256" key="6">
    <source>
        <dbReference type="ARBA" id="ARBA00022801"/>
    </source>
</evidence>
<dbReference type="FunFam" id="3.20.20.80:FF:000004">
    <property type="entry name" value="Beta-glucosidase 6-phospho-beta-glucosidase"/>
    <property type="match status" value="1"/>
</dbReference>
<evidence type="ECO:0000256" key="15">
    <source>
        <dbReference type="RuleBase" id="RU361175"/>
    </source>
</evidence>
<evidence type="ECO:0000256" key="2">
    <source>
        <dbReference type="ARBA" id="ARBA00001947"/>
    </source>
</evidence>
<dbReference type="EMBL" id="NXNG01000001">
    <property type="protein sequence ID" value="PWT27198.1"/>
    <property type="molecule type" value="Genomic_DNA"/>
</dbReference>
<dbReference type="InterPro" id="IPR001360">
    <property type="entry name" value="Glyco_hydro_1"/>
</dbReference>
<evidence type="ECO:0000256" key="11">
    <source>
        <dbReference type="ARBA" id="ARBA00023295"/>
    </source>
</evidence>
<feature type="binding site" evidence="14">
    <location>
        <position position="16"/>
    </location>
    <ligand>
        <name>substrate</name>
    </ligand>
</feature>
<dbReference type="Pfam" id="PF20511">
    <property type="entry name" value="PMI_typeI_cat"/>
    <property type="match status" value="1"/>
</dbReference>
<keyword evidence="12" id="KW-0624">Polysaccharide degradation</keyword>
<evidence type="ECO:0000313" key="19">
    <source>
        <dbReference type="Proteomes" id="UP000245488"/>
    </source>
</evidence>
<dbReference type="SUPFAM" id="SSF51182">
    <property type="entry name" value="RmlC-like cupins"/>
    <property type="match status" value="1"/>
</dbReference>
<dbReference type="InterPro" id="IPR014710">
    <property type="entry name" value="RmlC-like_jellyroll"/>
</dbReference>
<comment type="caution">
    <text evidence="18">The sequence shown here is derived from an EMBL/GenBank/DDBJ whole genome shotgun (WGS) entry which is preliminary data.</text>
</comment>
<dbReference type="AlphaFoldDB" id="A0A317FZR2"/>
<evidence type="ECO:0000256" key="1">
    <source>
        <dbReference type="ARBA" id="ARBA00000757"/>
    </source>
</evidence>
<evidence type="ECO:0000256" key="12">
    <source>
        <dbReference type="ARBA" id="ARBA00023326"/>
    </source>
</evidence>
<dbReference type="GO" id="GO:0008270">
    <property type="term" value="F:zinc ion binding"/>
    <property type="evidence" value="ECO:0007669"/>
    <property type="project" value="InterPro"/>
</dbReference>
<feature type="binding site" evidence="14">
    <location>
        <position position="300"/>
    </location>
    <ligand>
        <name>substrate</name>
    </ligand>
</feature>
<dbReference type="GO" id="GO:0005829">
    <property type="term" value="C:cytosol"/>
    <property type="evidence" value="ECO:0007669"/>
    <property type="project" value="TreeGrafter"/>
</dbReference>
<keyword evidence="9" id="KW-0413">Isomerase</keyword>
<comment type="similarity">
    <text evidence="3">Belongs to the mannose-6-phosphate isomerase type 1 family.</text>
</comment>
<evidence type="ECO:0000256" key="5">
    <source>
        <dbReference type="ARBA" id="ARBA00022723"/>
    </source>
</evidence>
<dbReference type="InterPro" id="IPR001250">
    <property type="entry name" value="Man6P_Isoase-1"/>
</dbReference>
<evidence type="ECO:0000256" key="3">
    <source>
        <dbReference type="ARBA" id="ARBA00010772"/>
    </source>
</evidence>
<evidence type="ECO:0000259" key="17">
    <source>
        <dbReference type="Pfam" id="PF21621"/>
    </source>
</evidence>
<evidence type="ECO:0000259" key="16">
    <source>
        <dbReference type="Pfam" id="PF20511"/>
    </source>
</evidence>
<name>A0A317FZR2_BUTFI</name>
<comment type="catalytic activity">
    <reaction evidence="15">
        <text>Hydrolysis of terminal, non-reducing beta-D-glucosyl residues with release of beta-D-glucose.</text>
        <dbReference type="EC" id="3.2.1.21"/>
    </reaction>
</comment>
<organism evidence="18 19">
    <name type="scientific">Butyrivibrio fibrisolvens</name>
    <dbReference type="NCBI Taxonomy" id="831"/>
    <lineage>
        <taxon>Bacteria</taxon>
        <taxon>Bacillati</taxon>
        <taxon>Bacillota</taxon>
        <taxon>Clostridia</taxon>
        <taxon>Lachnospirales</taxon>
        <taxon>Lachnospiraceae</taxon>
        <taxon>Butyrivibrio</taxon>
    </lineage>
</organism>
<dbReference type="InterPro" id="IPR011051">
    <property type="entry name" value="RmlC_Cupin_sf"/>
</dbReference>
<keyword evidence="10" id="KW-0119">Carbohydrate metabolism</keyword>
<dbReference type="Gene3D" id="3.20.20.80">
    <property type="entry name" value="Glycosidases"/>
    <property type="match status" value="1"/>
</dbReference>
<evidence type="ECO:0000256" key="13">
    <source>
        <dbReference type="PIRSR" id="PIRSR617736-1"/>
    </source>
</evidence>
<dbReference type="NCBIfam" id="TIGR03356">
    <property type="entry name" value="BGL"/>
    <property type="match status" value="1"/>
</dbReference>
<comment type="catalytic activity">
    <reaction evidence="1">
        <text>D-mannose 6-phosphate = D-fructose 6-phosphate</text>
        <dbReference type="Rhea" id="RHEA:12356"/>
        <dbReference type="ChEBI" id="CHEBI:58735"/>
        <dbReference type="ChEBI" id="CHEBI:61527"/>
        <dbReference type="EC" id="5.3.1.8"/>
    </reaction>
</comment>
<dbReference type="PRINTS" id="PR00131">
    <property type="entry name" value="GLHYDRLASE1"/>
</dbReference>
<dbReference type="Pfam" id="PF00232">
    <property type="entry name" value="Glyco_hydro_1"/>
    <property type="match status" value="1"/>
</dbReference>
<feature type="binding site" evidence="14">
    <location>
        <position position="402"/>
    </location>
    <ligand>
        <name>substrate</name>
    </ligand>
</feature>
<comment type="similarity">
    <text evidence="4 15">Belongs to the glycosyl hydrolase 1 family.</text>
</comment>
<reference evidence="18 19" key="1">
    <citation type="submission" date="2017-09" db="EMBL/GenBank/DDBJ databases">
        <title>High-quality draft genome sequence of Butyrivibrio fibrisolvens INBov1, isolated from cow rumen.</title>
        <authorList>
            <person name="Rodriguez Hernaez J."/>
            <person name="Rivarola M."/>
            <person name="Paniego N."/>
            <person name="Cravero S."/>
            <person name="Ceron Cucchi M."/>
            <person name="Martinez M.C."/>
        </authorList>
    </citation>
    <scope>NUCLEOTIDE SEQUENCE [LARGE SCALE GENOMIC DNA]</scope>
    <source>
        <strain evidence="18 19">INBov1</strain>
    </source>
</reference>
<feature type="active site" description="Proton donor" evidence="13">
    <location>
        <position position="161"/>
    </location>
</feature>
<evidence type="ECO:0000256" key="14">
    <source>
        <dbReference type="PIRSR" id="PIRSR617736-2"/>
    </source>
</evidence>
<dbReference type="InterPro" id="IPR017736">
    <property type="entry name" value="Glyco_hydro_1_beta-glucosidase"/>
</dbReference>
<accession>A0A317FZR2</accession>
<dbReference type="SUPFAM" id="SSF51445">
    <property type="entry name" value="(Trans)glycosidases"/>
    <property type="match status" value="1"/>
</dbReference>
<dbReference type="Proteomes" id="UP000245488">
    <property type="component" value="Chromosome"/>
</dbReference>
<feature type="domain" description="Phosphomannose isomerase type I catalytic" evidence="16">
    <location>
        <begin position="461"/>
        <end position="572"/>
    </location>
</feature>
<keyword evidence="8" id="KW-0136">Cellulose degradation</keyword>
<feature type="binding site" evidence="14">
    <location>
        <position position="160"/>
    </location>
    <ligand>
        <name>substrate</name>
    </ligand>
</feature>
<evidence type="ECO:0000256" key="8">
    <source>
        <dbReference type="ARBA" id="ARBA00023001"/>
    </source>
</evidence>
<feature type="active site" description="Nucleophile" evidence="13">
    <location>
        <position position="355"/>
    </location>
</feature>
<dbReference type="Gene3D" id="2.60.120.10">
    <property type="entry name" value="Jelly Rolls"/>
    <property type="match status" value="2"/>
</dbReference>
<dbReference type="GO" id="GO:0008422">
    <property type="term" value="F:beta-glucosidase activity"/>
    <property type="evidence" value="ECO:0007669"/>
    <property type="project" value="UniProtKB-EC"/>
</dbReference>
<dbReference type="CDD" id="cd07010">
    <property type="entry name" value="cupin_PMI_type_I_N_bac"/>
    <property type="match status" value="1"/>
</dbReference>
<dbReference type="InterPro" id="IPR049071">
    <property type="entry name" value="MPI_cupin_dom"/>
</dbReference>
<evidence type="ECO:0000256" key="4">
    <source>
        <dbReference type="ARBA" id="ARBA00010838"/>
    </source>
</evidence>
<dbReference type="InterPro" id="IPR017853">
    <property type="entry name" value="GH"/>
</dbReference>
<dbReference type="PANTHER" id="PTHR10353">
    <property type="entry name" value="GLYCOSYL HYDROLASE"/>
    <property type="match status" value="1"/>
</dbReference>
<dbReference type="EC" id="3.2.1.21" evidence="15"/>
<feature type="binding site" evidence="14">
    <location>
        <begin position="409"/>
        <end position="410"/>
    </location>
    <ligand>
        <name>substrate</name>
    </ligand>
</feature>